<sequence>MVFGKKITLSTKGFSDIKNITDQVKSITHQSSIKNGLVGVFAIGSTASVSTIEYEPALVEDVRQQLEEFIPASKHTRHSQTWGDDNGFSHIRATFMGPGICVPLSDGELVLGTWQQIILIDHDNRPRSREVFVQVMGE</sequence>
<gene>
    <name evidence="2" type="ORF">S01H4_03629</name>
</gene>
<name>X0ZE20_9ZZZZ</name>
<dbReference type="EMBL" id="BART01000905">
    <property type="protein sequence ID" value="GAG58568.1"/>
    <property type="molecule type" value="Genomic_DNA"/>
</dbReference>
<dbReference type="Gene3D" id="2.60.120.460">
    <property type="entry name" value="YjbQ-like"/>
    <property type="match status" value="1"/>
</dbReference>
<proteinExistence type="inferred from homology"/>
<organism evidence="2">
    <name type="scientific">marine sediment metagenome</name>
    <dbReference type="NCBI Taxonomy" id="412755"/>
    <lineage>
        <taxon>unclassified sequences</taxon>
        <taxon>metagenomes</taxon>
        <taxon>ecological metagenomes</taxon>
    </lineage>
</organism>
<dbReference type="Pfam" id="PF01894">
    <property type="entry name" value="YjbQ"/>
    <property type="match status" value="1"/>
</dbReference>
<dbReference type="PANTHER" id="PTHR30615:SF8">
    <property type="entry name" value="UPF0047 PROTEIN C4A8.02C"/>
    <property type="match status" value="1"/>
</dbReference>
<dbReference type="PANTHER" id="PTHR30615">
    <property type="entry name" value="UNCHARACTERIZED PROTEIN YJBQ-RELATED"/>
    <property type="match status" value="1"/>
</dbReference>
<comment type="caution">
    <text evidence="2">The sequence shown here is derived from an EMBL/GenBank/DDBJ whole genome shotgun (WGS) entry which is preliminary data.</text>
</comment>
<dbReference type="PIRSF" id="PIRSF004681">
    <property type="entry name" value="UCP004681"/>
    <property type="match status" value="1"/>
</dbReference>
<reference evidence="2" key="1">
    <citation type="journal article" date="2014" name="Front. Microbiol.">
        <title>High frequency of phylogenetically diverse reductive dehalogenase-homologous genes in deep subseafloor sedimentary metagenomes.</title>
        <authorList>
            <person name="Kawai M."/>
            <person name="Futagami T."/>
            <person name="Toyoda A."/>
            <person name="Takaki Y."/>
            <person name="Nishi S."/>
            <person name="Hori S."/>
            <person name="Arai W."/>
            <person name="Tsubouchi T."/>
            <person name="Morono Y."/>
            <person name="Uchiyama I."/>
            <person name="Ito T."/>
            <person name="Fujiyama A."/>
            <person name="Inagaki F."/>
            <person name="Takami H."/>
        </authorList>
    </citation>
    <scope>NUCLEOTIDE SEQUENCE</scope>
    <source>
        <strain evidence="2">Expedition CK06-06</strain>
    </source>
</reference>
<dbReference type="InterPro" id="IPR035917">
    <property type="entry name" value="YjbQ-like_sf"/>
</dbReference>
<dbReference type="SUPFAM" id="SSF111038">
    <property type="entry name" value="YjbQ-like"/>
    <property type="match status" value="1"/>
</dbReference>
<evidence type="ECO:0008006" key="3">
    <source>
        <dbReference type="Google" id="ProtNLM"/>
    </source>
</evidence>
<dbReference type="AlphaFoldDB" id="X0ZE20"/>
<dbReference type="InterPro" id="IPR001602">
    <property type="entry name" value="UPF0047_YjbQ-like"/>
</dbReference>
<dbReference type="NCBIfam" id="TIGR00149">
    <property type="entry name" value="TIGR00149_YjbQ"/>
    <property type="match status" value="1"/>
</dbReference>
<evidence type="ECO:0000313" key="2">
    <source>
        <dbReference type="EMBL" id="GAG58568.1"/>
    </source>
</evidence>
<accession>X0ZE20</accession>
<protein>
    <recommendedName>
        <fullName evidence="3">Secondary thiamine-phosphate synthase enzyme</fullName>
    </recommendedName>
</protein>
<evidence type="ECO:0000256" key="1">
    <source>
        <dbReference type="ARBA" id="ARBA00005534"/>
    </source>
</evidence>
<comment type="similarity">
    <text evidence="1">Belongs to the UPF0047 family.</text>
</comment>